<evidence type="ECO:0000256" key="2">
    <source>
        <dbReference type="PIRSR" id="PIRSR601310-3"/>
    </source>
</evidence>
<dbReference type="SUPFAM" id="SSF54197">
    <property type="entry name" value="HIT-like"/>
    <property type="match status" value="1"/>
</dbReference>
<evidence type="ECO:0000313" key="5">
    <source>
        <dbReference type="EMBL" id="TCO51754.1"/>
    </source>
</evidence>
<dbReference type="Pfam" id="PF01230">
    <property type="entry name" value="HIT"/>
    <property type="match status" value="1"/>
</dbReference>
<proteinExistence type="predicted"/>
<dbReference type="PANTHER" id="PTHR46648">
    <property type="entry name" value="HIT FAMILY PROTEIN 1"/>
    <property type="match status" value="1"/>
</dbReference>
<sequence>MTVDDSCVFCGIVAGRLPARFLYQDDDACAFLDIRPLRVGHTLVVPRRHVVDLGAEGAPEAVAALAPALQETARLLSSRLDADGISLLQANGAAAGQEVFHLHFHLVPRWRGDRRLTDFTADEAARDKLDQTHQQLVGPGA</sequence>
<dbReference type="InterPro" id="IPR019808">
    <property type="entry name" value="Histidine_triad_CS"/>
</dbReference>
<evidence type="ECO:0000313" key="6">
    <source>
        <dbReference type="Proteomes" id="UP000295573"/>
    </source>
</evidence>
<dbReference type="OrthoDB" id="9784774at2"/>
<feature type="domain" description="HIT" evidence="4">
    <location>
        <begin position="8"/>
        <end position="116"/>
    </location>
</feature>
<feature type="short sequence motif" description="Histidine triad motif" evidence="2 3">
    <location>
        <begin position="101"/>
        <end position="105"/>
    </location>
</feature>
<dbReference type="InterPro" id="IPR001310">
    <property type="entry name" value="Histidine_triad_HIT"/>
</dbReference>
<reference evidence="5 6" key="1">
    <citation type="journal article" date="2015" name="Stand. Genomic Sci.">
        <title>Genomic Encyclopedia of Bacterial and Archaeal Type Strains, Phase III: the genomes of soil and plant-associated and newly described type strains.</title>
        <authorList>
            <person name="Whitman W.B."/>
            <person name="Woyke T."/>
            <person name="Klenk H.P."/>
            <person name="Zhou Y."/>
            <person name="Lilburn T.G."/>
            <person name="Beck B.J."/>
            <person name="De Vos P."/>
            <person name="Vandamme P."/>
            <person name="Eisen J.A."/>
            <person name="Garrity G."/>
            <person name="Hugenholtz P."/>
            <person name="Kyrpides N.C."/>
        </authorList>
    </citation>
    <scope>NUCLEOTIDE SEQUENCE [LARGE SCALE GENOMIC DNA]</scope>
    <source>
        <strain evidence="5 6">VKM Ac-2541</strain>
    </source>
</reference>
<dbReference type="PRINTS" id="PR00332">
    <property type="entry name" value="HISTRIAD"/>
</dbReference>
<feature type="active site" description="Tele-AMP-histidine intermediate" evidence="1">
    <location>
        <position position="103"/>
    </location>
</feature>
<organism evidence="5 6">
    <name type="scientific">Kribbella antiqua</name>
    <dbReference type="NCBI Taxonomy" id="2512217"/>
    <lineage>
        <taxon>Bacteria</taxon>
        <taxon>Bacillati</taxon>
        <taxon>Actinomycetota</taxon>
        <taxon>Actinomycetes</taxon>
        <taxon>Propionibacteriales</taxon>
        <taxon>Kribbellaceae</taxon>
        <taxon>Kribbella</taxon>
    </lineage>
</organism>
<gene>
    <name evidence="5" type="ORF">EV646_101748</name>
</gene>
<comment type="caution">
    <text evidence="5">The sequence shown here is derived from an EMBL/GenBank/DDBJ whole genome shotgun (WGS) entry which is preliminary data.</text>
</comment>
<name>A0A4R2J1E8_9ACTN</name>
<dbReference type="EMBL" id="SLWR01000001">
    <property type="protein sequence ID" value="TCO51754.1"/>
    <property type="molecule type" value="Genomic_DNA"/>
</dbReference>
<dbReference type="Proteomes" id="UP000295573">
    <property type="component" value="Unassembled WGS sequence"/>
</dbReference>
<dbReference type="AlphaFoldDB" id="A0A4R2J1E8"/>
<dbReference type="Gene3D" id="3.30.428.10">
    <property type="entry name" value="HIT-like"/>
    <property type="match status" value="1"/>
</dbReference>
<keyword evidence="6" id="KW-1185">Reference proteome</keyword>
<dbReference type="GO" id="GO:0009117">
    <property type="term" value="P:nucleotide metabolic process"/>
    <property type="evidence" value="ECO:0007669"/>
    <property type="project" value="TreeGrafter"/>
</dbReference>
<accession>A0A4R2J1E8</accession>
<dbReference type="PROSITE" id="PS51084">
    <property type="entry name" value="HIT_2"/>
    <property type="match status" value="1"/>
</dbReference>
<evidence type="ECO:0000256" key="1">
    <source>
        <dbReference type="PIRSR" id="PIRSR601310-1"/>
    </source>
</evidence>
<dbReference type="GO" id="GO:0003824">
    <property type="term" value="F:catalytic activity"/>
    <property type="evidence" value="ECO:0007669"/>
    <property type="project" value="InterPro"/>
</dbReference>
<dbReference type="InterPro" id="IPR011146">
    <property type="entry name" value="HIT-like"/>
</dbReference>
<protein>
    <submittedName>
        <fullName evidence="5">Histidine triad (HIT) family protein</fullName>
    </submittedName>
</protein>
<dbReference type="InterPro" id="IPR036265">
    <property type="entry name" value="HIT-like_sf"/>
</dbReference>
<dbReference type="PROSITE" id="PS00892">
    <property type="entry name" value="HIT_1"/>
    <property type="match status" value="1"/>
</dbReference>
<dbReference type="PANTHER" id="PTHR46648:SF1">
    <property type="entry name" value="ADENOSINE 5'-MONOPHOSPHORAMIDASE HNT1"/>
    <property type="match status" value="1"/>
</dbReference>
<dbReference type="RefSeq" id="WP_132143833.1">
    <property type="nucleotide sequence ID" value="NZ_SLWR01000001.1"/>
</dbReference>
<evidence type="ECO:0000259" key="4">
    <source>
        <dbReference type="PROSITE" id="PS51084"/>
    </source>
</evidence>
<evidence type="ECO:0000256" key="3">
    <source>
        <dbReference type="PROSITE-ProRule" id="PRU00464"/>
    </source>
</evidence>